<dbReference type="PANTHER" id="PTHR33507">
    <property type="entry name" value="INNER MEMBRANE PROTEIN YBBJ"/>
    <property type="match status" value="1"/>
</dbReference>
<evidence type="ECO:0000313" key="7">
    <source>
        <dbReference type="EMBL" id="AZZ55222.1"/>
    </source>
</evidence>
<dbReference type="PANTHER" id="PTHR33507:SF3">
    <property type="entry name" value="INNER MEMBRANE PROTEIN YBBJ"/>
    <property type="match status" value="1"/>
</dbReference>
<keyword evidence="2 5" id="KW-0812">Transmembrane</keyword>
<evidence type="ECO:0000256" key="5">
    <source>
        <dbReference type="SAM" id="Phobius"/>
    </source>
</evidence>
<keyword evidence="4 5" id="KW-0472">Membrane</keyword>
<dbReference type="InterPro" id="IPR012340">
    <property type="entry name" value="NA-bd_OB-fold"/>
</dbReference>
<name>A0AAD1AD15_9MICO</name>
<reference evidence="7 8" key="1">
    <citation type="submission" date="2018-03" db="EMBL/GenBank/DDBJ databases">
        <title>Bacteriophage NCPPB3778 and a type I-E CRISPR drive the evolution of the US Biological Select Agent, Rathayibacter toxicus.</title>
        <authorList>
            <person name="Davis E.W.II."/>
            <person name="Tabima J.F."/>
            <person name="Weisberg A.J."/>
            <person name="Dantas Lopes L."/>
            <person name="Wiseman M.S."/>
            <person name="Wiseman M.S."/>
            <person name="Pupko T."/>
            <person name="Belcher M.S."/>
            <person name="Sechler A.J."/>
            <person name="Tancos M.A."/>
            <person name="Schroeder B.K."/>
            <person name="Murray T.D."/>
            <person name="Luster D.G."/>
            <person name="Schneider W.L."/>
            <person name="Rogers E."/>
            <person name="Andreote F.D."/>
            <person name="Grunwald N.J."/>
            <person name="Putnam M.L."/>
            <person name="Chang J.H."/>
        </authorList>
    </citation>
    <scope>NUCLEOTIDE SEQUENCE [LARGE SCALE GENOMIC DNA]</scope>
    <source>
        <strain evidence="7 8">NCCPB 2253</strain>
    </source>
</reference>
<evidence type="ECO:0000256" key="3">
    <source>
        <dbReference type="ARBA" id="ARBA00022989"/>
    </source>
</evidence>
<organism evidence="7 8">
    <name type="scientific">Rathayibacter iranicus</name>
    <dbReference type="NCBI Taxonomy" id="59737"/>
    <lineage>
        <taxon>Bacteria</taxon>
        <taxon>Bacillati</taxon>
        <taxon>Actinomycetota</taxon>
        <taxon>Actinomycetes</taxon>
        <taxon>Micrococcales</taxon>
        <taxon>Microbacteriaceae</taxon>
        <taxon>Rathayibacter</taxon>
    </lineage>
</organism>
<protein>
    <submittedName>
        <fullName evidence="7">NfeD family protein</fullName>
    </submittedName>
</protein>
<comment type="subcellular location">
    <subcellularLocation>
        <location evidence="1">Membrane</location>
        <topology evidence="1">Multi-pass membrane protein</topology>
    </subcellularLocation>
</comment>
<feature type="domain" description="NfeD-like C-terminal" evidence="6">
    <location>
        <begin position="88"/>
        <end position="149"/>
    </location>
</feature>
<accession>A0AAD1AD15</accession>
<feature type="transmembrane region" description="Helical" evidence="5">
    <location>
        <begin position="51"/>
        <end position="69"/>
    </location>
</feature>
<evidence type="ECO:0000259" key="6">
    <source>
        <dbReference type="Pfam" id="PF01957"/>
    </source>
</evidence>
<dbReference type="AlphaFoldDB" id="A0AAD1AD15"/>
<keyword evidence="3 5" id="KW-1133">Transmembrane helix</keyword>
<dbReference type="Proteomes" id="UP000283946">
    <property type="component" value="Chromosome"/>
</dbReference>
<evidence type="ECO:0000256" key="4">
    <source>
        <dbReference type="ARBA" id="ARBA00023136"/>
    </source>
</evidence>
<dbReference type="InterPro" id="IPR052165">
    <property type="entry name" value="Membrane_assoc_protease"/>
</dbReference>
<dbReference type="Gene3D" id="2.40.50.140">
    <property type="entry name" value="Nucleic acid-binding proteins"/>
    <property type="match status" value="1"/>
</dbReference>
<evidence type="ECO:0000256" key="2">
    <source>
        <dbReference type="ARBA" id="ARBA00022692"/>
    </source>
</evidence>
<sequence length="155" mass="16199">MDTLTHYAWVVWLALILIFVIVEVFTLEFTFLMLAVGSVGGLVSGVLGAPFWIQVPVAAVAAVLLLFTVRPSLLRLLKRGGDPTPSGADALLGLTGSVVLAGPGPGQVKLANGETWTVRLSPLVENRILSVGERVVVTAIEGATAVVVPAERSTT</sequence>
<proteinExistence type="predicted"/>
<dbReference type="Pfam" id="PF01957">
    <property type="entry name" value="NfeD"/>
    <property type="match status" value="1"/>
</dbReference>
<evidence type="ECO:0000313" key="8">
    <source>
        <dbReference type="Proteomes" id="UP000283946"/>
    </source>
</evidence>
<dbReference type="GO" id="GO:0005886">
    <property type="term" value="C:plasma membrane"/>
    <property type="evidence" value="ECO:0007669"/>
    <property type="project" value="TreeGrafter"/>
</dbReference>
<dbReference type="RefSeq" id="WP_104264814.1">
    <property type="nucleotide sequence ID" value="NZ_CP028130.1"/>
</dbReference>
<feature type="transmembrane region" description="Helical" evidence="5">
    <location>
        <begin position="7"/>
        <end position="31"/>
    </location>
</feature>
<dbReference type="EMBL" id="CP028130">
    <property type="protein sequence ID" value="AZZ55222.1"/>
    <property type="molecule type" value="Genomic_DNA"/>
</dbReference>
<gene>
    <name evidence="7" type="ORF">C7V51_04450</name>
</gene>
<dbReference type="InterPro" id="IPR002810">
    <property type="entry name" value="NfeD-like_C"/>
</dbReference>
<evidence type="ECO:0000256" key="1">
    <source>
        <dbReference type="ARBA" id="ARBA00004141"/>
    </source>
</evidence>
<dbReference type="KEGG" id="ria:C7V51_04450"/>